<dbReference type="Gene3D" id="2.60.40.2660">
    <property type="match status" value="1"/>
</dbReference>
<evidence type="ECO:0000256" key="2">
    <source>
        <dbReference type="ARBA" id="ARBA00022737"/>
    </source>
</evidence>
<keyword evidence="2" id="KW-0677">Repeat</keyword>
<evidence type="ECO:0000256" key="4">
    <source>
        <dbReference type="ARBA" id="ARBA00023136"/>
    </source>
</evidence>
<feature type="region of interest" description="Disordered" evidence="5">
    <location>
        <begin position="509"/>
        <end position="558"/>
    </location>
</feature>
<feature type="region of interest" description="Disordered" evidence="5">
    <location>
        <begin position="1"/>
        <end position="20"/>
    </location>
</feature>
<dbReference type="InterPro" id="IPR040745">
    <property type="entry name" value="Ankyrin_UPA"/>
</dbReference>
<protein>
    <recommendedName>
        <fullName evidence="6">Ankyrin UPA domain-containing protein</fullName>
    </recommendedName>
</protein>
<evidence type="ECO:0000259" key="6">
    <source>
        <dbReference type="Pfam" id="PF17809"/>
    </source>
</evidence>
<dbReference type="PANTHER" id="PTHR24123:SF49">
    <property type="entry name" value="ANKYRIN-2-LIKE ISOFORM X1"/>
    <property type="match status" value="1"/>
</dbReference>
<dbReference type="PANTHER" id="PTHR24123">
    <property type="entry name" value="ANKYRIN REPEAT-CONTAINING"/>
    <property type="match status" value="1"/>
</dbReference>
<evidence type="ECO:0000256" key="5">
    <source>
        <dbReference type="SAM" id="MobiDB-lite"/>
    </source>
</evidence>
<dbReference type="AlphaFoldDB" id="A0A3Q4AXL2"/>
<dbReference type="FunFam" id="2.60.40.2660:FF:000001">
    <property type="entry name" value="Ankyrin-3 isoform 2"/>
    <property type="match status" value="1"/>
</dbReference>
<evidence type="ECO:0000313" key="8">
    <source>
        <dbReference type="Proteomes" id="UP000261620"/>
    </source>
</evidence>
<sequence length="558" mass="63249">MTIPIPKGPNSDEPASEFSGETPTLRLLCSITGGTTPAQWEDITGSTPLSFVNQCVSFTTNVSARFWLIDCRQIQDSVSFASQLYREIICVPYMAKFVIFAKTLDPIEARLRCFCMTDDKMDKTLEQQENFTEVARSRDVELLEGKPIYADCFGNLVPLTKSGQHHVFSFFAFKENRLALFIKIRDTAQEPCGRLSFTKEPRTYRSLTHNAICNLNIILPTYSKVYDESESAETFSLRTNHPLEPATLASPDLLSDMSDVKMSTVLSAKQMEQSMYEERAEVRGMEGKETLVIVEQFKERLGKAGEIQRASNSKQEIQDDTKTEKFASFYETESVEIKHPPVIEPYLQESSIVEKTSSRPATEVRDMTGIVSHISRDMDQYLEQRPVVTCDSQEDLIQDTFEQIFVKRDGKIRPPDIKKPIRRKLRDRQRSGCSSSEGELERMSSEESLDGDAILKDSALVPTIVMDPPMSPLVVETPLGSIKEKVRTLQNKVEEEEVQIITQKLISQGKSFVTSKKTEPEMPELPKLPKSPRSQTERLEETMSKTLDHSEGSKTYKH</sequence>
<reference evidence="7" key="1">
    <citation type="submission" date="2025-08" db="UniProtKB">
        <authorList>
            <consortium name="Ensembl"/>
        </authorList>
    </citation>
    <scope>IDENTIFICATION</scope>
</reference>
<keyword evidence="3" id="KW-0040">ANK repeat</keyword>
<dbReference type="Pfam" id="PF17809">
    <property type="entry name" value="UPA_2"/>
    <property type="match status" value="1"/>
</dbReference>
<evidence type="ECO:0000256" key="1">
    <source>
        <dbReference type="ARBA" id="ARBA00004370"/>
    </source>
</evidence>
<reference evidence="7" key="2">
    <citation type="submission" date="2025-09" db="UniProtKB">
        <authorList>
            <consortium name="Ensembl"/>
        </authorList>
    </citation>
    <scope>IDENTIFICATION</scope>
</reference>
<feature type="region of interest" description="Disordered" evidence="5">
    <location>
        <begin position="424"/>
        <end position="451"/>
    </location>
</feature>
<evidence type="ECO:0000256" key="3">
    <source>
        <dbReference type="ARBA" id="ARBA00023043"/>
    </source>
</evidence>
<proteinExistence type="predicted"/>
<dbReference type="InterPro" id="IPR051165">
    <property type="entry name" value="Multifunctional_ANK_Repeat"/>
</dbReference>
<dbReference type="Ensembl" id="ENSMMOT00000009749.1">
    <property type="protein sequence ID" value="ENSMMOP00000009580.1"/>
    <property type="gene ID" value="ENSMMOG00000007408.1"/>
</dbReference>
<dbReference type="Gene3D" id="2.60.220.30">
    <property type="match status" value="1"/>
</dbReference>
<keyword evidence="8" id="KW-1185">Reference proteome</keyword>
<feature type="domain" description="Ankyrin UPA" evidence="6">
    <location>
        <begin position="91"/>
        <end position="220"/>
    </location>
</feature>
<comment type="subcellular location">
    <subcellularLocation>
        <location evidence="1">Membrane</location>
    </subcellularLocation>
</comment>
<dbReference type="GO" id="GO:0016020">
    <property type="term" value="C:membrane"/>
    <property type="evidence" value="ECO:0007669"/>
    <property type="project" value="UniProtKB-SubCell"/>
</dbReference>
<organism evidence="7 8">
    <name type="scientific">Mola mola</name>
    <name type="common">Ocean sunfish</name>
    <name type="synonym">Tetraodon mola</name>
    <dbReference type="NCBI Taxonomy" id="94237"/>
    <lineage>
        <taxon>Eukaryota</taxon>
        <taxon>Metazoa</taxon>
        <taxon>Chordata</taxon>
        <taxon>Craniata</taxon>
        <taxon>Vertebrata</taxon>
        <taxon>Euteleostomi</taxon>
        <taxon>Actinopterygii</taxon>
        <taxon>Neopterygii</taxon>
        <taxon>Teleostei</taxon>
        <taxon>Neoteleostei</taxon>
        <taxon>Acanthomorphata</taxon>
        <taxon>Eupercaria</taxon>
        <taxon>Tetraodontiformes</taxon>
        <taxon>Molidae</taxon>
        <taxon>Mola</taxon>
    </lineage>
</organism>
<feature type="compositionally biased region" description="Basic and acidic residues" evidence="5">
    <location>
        <begin position="535"/>
        <end position="558"/>
    </location>
</feature>
<accession>A0A3Q4AXL2</accession>
<evidence type="ECO:0000313" key="7">
    <source>
        <dbReference type="Ensembl" id="ENSMMOP00000009580.1"/>
    </source>
</evidence>
<name>A0A3Q4AXL2_MOLML</name>
<keyword evidence="4" id="KW-0472">Membrane</keyword>
<dbReference type="Proteomes" id="UP000261620">
    <property type="component" value="Unplaced"/>
</dbReference>